<sequence>MTSPDAAQDRAYEAATAISVQVGHLWMEAHVQGMRAGIDVAADAIHNLAESVVAQPDVFDQMSAGDVVFTLRKLRDEVRLMALSLPEPEVSDGAH</sequence>
<dbReference type="Proteomes" id="UP001141629">
    <property type="component" value="Unassembled WGS sequence"/>
</dbReference>
<reference evidence="1" key="2">
    <citation type="journal article" date="2022" name="BMC Genomics">
        <title>Comparative genome analysis of mycobacteria focusing on tRNA and non-coding RNA.</title>
        <authorList>
            <person name="Behra P.R.K."/>
            <person name="Pettersson B.M.F."/>
            <person name="Ramesh M."/>
            <person name="Das S."/>
            <person name="Dasgupta S."/>
            <person name="Kirsebom L.A."/>
        </authorList>
    </citation>
    <scope>NUCLEOTIDE SEQUENCE</scope>
    <source>
        <strain evidence="1">DSM 44838</strain>
    </source>
</reference>
<proteinExistence type="predicted"/>
<name>A0A9X3C5D5_9MYCO</name>
<protein>
    <submittedName>
        <fullName evidence="1">Uncharacterized protein</fullName>
    </submittedName>
</protein>
<reference evidence="1" key="1">
    <citation type="submission" date="2020-07" db="EMBL/GenBank/DDBJ databases">
        <authorList>
            <person name="Pettersson B.M.F."/>
            <person name="Behra P.R.K."/>
            <person name="Ramesh M."/>
            <person name="Das S."/>
            <person name="Dasgupta S."/>
            <person name="Kirsebom L.A."/>
        </authorList>
    </citation>
    <scope>NUCLEOTIDE SEQUENCE</scope>
    <source>
        <strain evidence="1">DSM 44838</strain>
    </source>
</reference>
<gene>
    <name evidence="1" type="ORF">H7K45_27885</name>
</gene>
<dbReference type="EMBL" id="JACKVK010000014">
    <property type="protein sequence ID" value="MCV7424372.1"/>
    <property type="molecule type" value="Genomic_DNA"/>
</dbReference>
<dbReference type="AlphaFoldDB" id="A0A9X3C5D5"/>
<dbReference type="RefSeq" id="WP_263999437.1">
    <property type="nucleotide sequence ID" value="NZ_JACKVK010000014.1"/>
</dbReference>
<evidence type="ECO:0000313" key="1">
    <source>
        <dbReference type="EMBL" id="MCV7424372.1"/>
    </source>
</evidence>
<organism evidence="1 2">
    <name type="scientific">Mycobacterium yunnanensis</name>
    <dbReference type="NCBI Taxonomy" id="368477"/>
    <lineage>
        <taxon>Bacteria</taxon>
        <taxon>Bacillati</taxon>
        <taxon>Actinomycetota</taxon>
        <taxon>Actinomycetes</taxon>
        <taxon>Mycobacteriales</taxon>
        <taxon>Mycobacteriaceae</taxon>
        <taxon>Mycobacterium</taxon>
    </lineage>
</organism>
<evidence type="ECO:0000313" key="2">
    <source>
        <dbReference type="Proteomes" id="UP001141629"/>
    </source>
</evidence>
<accession>A0A9X3C5D5</accession>
<comment type="caution">
    <text evidence="1">The sequence shown here is derived from an EMBL/GenBank/DDBJ whole genome shotgun (WGS) entry which is preliminary data.</text>
</comment>
<keyword evidence="2" id="KW-1185">Reference proteome</keyword>